<evidence type="ECO:0000256" key="2">
    <source>
        <dbReference type="ARBA" id="ARBA00022475"/>
    </source>
</evidence>
<dbReference type="PROSITE" id="PS50262">
    <property type="entry name" value="G_PROTEIN_RECEP_F1_2"/>
    <property type="match status" value="1"/>
</dbReference>
<feature type="transmembrane region" description="Helical" evidence="9">
    <location>
        <begin position="206"/>
        <end position="231"/>
    </location>
</feature>
<feature type="transmembrane region" description="Helical" evidence="9">
    <location>
        <begin position="83"/>
        <end position="106"/>
    </location>
</feature>
<dbReference type="PANTHER" id="PTHR24249:SF372">
    <property type="entry name" value="G-PROTEIN COUPLED RECEPTORS FAMILY 1 PROFILE DOMAIN-CONTAINING PROTEIN"/>
    <property type="match status" value="1"/>
</dbReference>
<comment type="subcellular location">
    <subcellularLocation>
        <location evidence="1">Cell membrane</location>
        <topology evidence="1">Multi-pass membrane protein</topology>
    </subcellularLocation>
</comment>
<comment type="caution">
    <text evidence="11">The sequence shown here is derived from an EMBL/GenBank/DDBJ whole genome shotgun (WGS) entry which is preliminary data.</text>
</comment>
<dbReference type="PANTHER" id="PTHR24249">
    <property type="entry name" value="HISTAMINE RECEPTOR-RELATED G-PROTEIN COUPLED RECEPTOR"/>
    <property type="match status" value="1"/>
</dbReference>
<keyword evidence="4 9" id="KW-1133">Transmembrane helix</keyword>
<evidence type="ECO:0000313" key="12">
    <source>
        <dbReference type="Proteomes" id="UP000762676"/>
    </source>
</evidence>
<dbReference type="EMBL" id="BMAT01004116">
    <property type="protein sequence ID" value="GFR68384.1"/>
    <property type="molecule type" value="Genomic_DNA"/>
</dbReference>
<evidence type="ECO:0000259" key="10">
    <source>
        <dbReference type="PROSITE" id="PS50262"/>
    </source>
</evidence>
<keyword evidence="2" id="KW-1003">Cell membrane</keyword>
<evidence type="ECO:0000256" key="8">
    <source>
        <dbReference type="ARBA" id="ARBA00023224"/>
    </source>
</evidence>
<protein>
    <submittedName>
        <fullName evidence="11">Chemosensory receptor C</fullName>
    </submittedName>
</protein>
<dbReference type="GO" id="GO:0004930">
    <property type="term" value="F:G protein-coupled receptor activity"/>
    <property type="evidence" value="ECO:0007669"/>
    <property type="project" value="UniProtKB-KW"/>
</dbReference>
<proteinExistence type="predicted"/>
<reference evidence="11 12" key="1">
    <citation type="journal article" date="2021" name="Elife">
        <title>Chloroplast acquisition without the gene transfer in kleptoplastic sea slugs, Plakobranchus ocellatus.</title>
        <authorList>
            <person name="Maeda T."/>
            <person name="Takahashi S."/>
            <person name="Yoshida T."/>
            <person name="Shimamura S."/>
            <person name="Takaki Y."/>
            <person name="Nagai Y."/>
            <person name="Toyoda A."/>
            <person name="Suzuki Y."/>
            <person name="Arimoto A."/>
            <person name="Ishii H."/>
            <person name="Satoh N."/>
            <person name="Nishiyama T."/>
            <person name="Hasebe M."/>
            <person name="Maruyama T."/>
            <person name="Minagawa J."/>
            <person name="Obokata J."/>
            <person name="Shigenobu S."/>
        </authorList>
    </citation>
    <scope>NUCLEOTIDE SEQUENCE [LARGE SCALE GENOMIC DNA]</scope>
</reference>
<organism evidence="11 12">
    <name type="scientific">Elysia marginata</name>
    <dbReference type="NCBI Taxonomy" id="1093978"/>
    <lineage>
        <taxon>Eukaryota</taxon>
        <taxon>Metazoa</taxon>
        <taxon>Spiralia</taxon>
        <taxon>Lophotrochozoa</taxon>
        <taxon>Mollusca</taxon>
        <taxon>Gastropoda</taxon>
        <taxon>Heterobranchia</taxon>
        <taxon>Euthyneura</taxon>
        <taxon>Panpulmonata</taxon>
        <taxon>Sacoglossa</taxon>
        <taxon>Placobranchoidea</taxon>
        <taxon>Plakobranchidae</taxon>
        <taxon>Elysia</taxon>
    </lineage>
</organism>
<evidence type="ECO:0000256" key="4">
    <source>
        <dbReference type="ARBA" id="ARBA00022989"/>
    </source>
</evidence>
<evidence type="ECO:0000256" key="1">
    <source>
        <dbReference type="ARBA" id="ARBA00004651"/>
    </source>
</evidence>
<evidence type="ECO:0000256" key="3">
    <source>
        <dbReference type="ARBA" id="ARBA00022692"/>
    </source>
</evidence>
<evidence type="ECO:0000256" key="9">
    <source>
        <dbReference type="SAM" id="Phobius"/>
    </source>
</evidence>
<feature type="transmembrane region" description="Helical" evidence="9">
    <location>
        <begin position="295"/>
        <end position="317"/>
    </location>
</feature>
<feature type="transmembrane region" description="Helical" evidence="9">
    <location>
        <begin position="118"/>
        <end position="146"/>
    </location>
</feature>
<evidence type="ECO:0000256" key="7">
    <source>
        <dbReference type="ARBA" id="ARBA00023170"/>
    </source>
</evidence>
<dbReference type="InterPro" id="IPR050569">
    <property type="entry name" value="TAAR"/>
</dbReference>
<keyword evidence="5" id="KW-0297">G-protein coupled receptor</keyword>
<keyword evidence="12" id="KW-1185">Reference proteome</keyword>
<dbReference type="GO" id="GO:0005886">
    <property type="term" value="C:plasma membrane"/>
    <property type="evidence" value="ECO:0007669"/>
    <property type="project" value="UniProtKB-SubCell"/>
</dbReference>
<evidence type="ECO:0000256" key="6">
    <source>
        <dbReference type="ARBA" id="ARBA00023136"/>
    </source>
</evidence>
<feature type="domain" description="G-protein coupled receptors family 1 profile" evidence="10">
    <location>
        <begin position="61"/>
        <end position="354"/>
    </location>
</feature>
<feature type="transmembrane region" description="Helical" evidence="9">
    <location>
        <begin position="42"/>
        <end position="71"/>
    </location>
</feature>
<feature type="transmembrane region" description="Helical" evidence="9">
    <location>
        <begin position="337"/>
        <end position="356"/>
    </location>
</feature>
<gene>
    <name evidence="11" type="ORF">ElyMa_002019700</name>
</gene>
<keyword evidence="8" id="KW-0807">Transducer</keyword>
<evidence type="ECO:0000256" key="5">
    <source>
        <dbReference type="ARBA" id="ARBA00023040"/>
    </source>
</evidence>
<sequence length="375" mass="42008">MALPDNGSLFEGTTIFPNTSRGNDSVCMFSSVERDYFAQTQVYIMVTQSCICSLLSVWSILSGVVNSIAFCKMGLSDGVNQNFLIISVADTLQGVLALVHNVYYIFSSFDSGFKTASFSVLHVLMSVAFSFVMGVSAITTTVVAVVRCCCVTRPFTVQDTFTARRQLAAILCLCGAYSGTLLYIVAKIRLDQCWFFTEVMDSVLNITRVGLLFVCFIIILVSMIVLTRALWKSSQFQRHAAVRGSNIFATSIYRIPEDTLAASATSENKETKNTRYKPATSGESVSRNTRVIRGIFLVLAIFTVCNFLVIFVAVVRLIQPEFNSRGKLRYQYLYLSFLRNIFLLINTNVNIVVYYCNNRRFKKVVNGIFHRDVQE</sequence>
<keyword evidence="6 9" id="KW-0472">Membrane</keyword>
<dbReference type="SUPFAM" id="SSF81321">
    <property type="entry name" value="Family A G protein-coupled receptor-like"/>
    <property type="match status" value="1"/>
</dbReference>
<name>A0AAV4F546_9GAST</name>
<dbReference type="Proteomes" id="UP000762676">
    <property type="component" value="Unassembled WGS sequence"/>
</dbReference>
<dbReference type="Gene3D" id="1.20.1070.10">
    <property type="entry name" value="Rhodopsin 7-helix transmembrane proteins"/>
    <property type="match status" value="1"/>
</dbReference>
<dbReference type="InterPro" id="IPR017452">
    <property type="entry name" value="GPCR_Rhodpsn_7TM"/>
</dbReference>
<dbReference type="AlphaFoldDB" id="A0AAV4F546"/>
<feature type="transmembrane region" description="Helical" evidence="9">
    <location>
        <begin position="167"/>
        <end position="186"/>
    </location>
</feature>
<keyword evidence="3 9" id="KW-0812">Transmembrane</keyword>
<keyword evidence="7 11" id="KW-0675">Receptor</keyword>
<accession>A0AAV4F546</accession>
<evidence type="ECO:0000313" key="11">
    <source>
        <dbReference type="EMBL" id="GFR68384.1"/>
    </source>
</evidence>